<feature type="transmembrane region" description="Helical" evidence="1">
    <location>
        <begin position="13"/>
        <end position="32"/>
    </location>
</feature>
<name>A0A7W7Y4W4_9BACT</name>
<keyword evidence="1" id="KW-0472">Membrane</keyword>
<reference evidence="2 3" key="1">
    <citation type="submission" date="2020-08" db="EMBL/GenBank/DDBJ databases">
        <title>Genomic Encyclopedia of Type Strains, Phase IV (KMG-IV): sequencing the most valuable type-strain genomes for metagenomic binning, comparative biology and taxonomic classification.</title>
        <authorList>
            <person name="Goeker M."/>
        </authorList>
    </citation>
    <scope>NUCLEOTIDE SEQUENCE [LARGE SCALE GENOMIC DNA]</scope>
    <source>
        <strain evidence="2 3">DSM 22071</strain>
    </source>
</reference>
<keyword evidence="3" id="KW-1185">Reference proteome</keyword>
<accession>A0A7W7Y4W4</accession>
<keyword evidence="1" id="KW-1133">Transmembrane helix</keyword>
<protein>
    <submittedName>
        <fullName evidence="2">Uncharacterized protein</fullName>
    </submittedName>
</protein>
<comment type="caution">
    <text evidence="2">The sequence shown here is derived from an EMBL/GenBank/DDBJ whole genome shotgun (WGS) entry which is preliminary data.</text>
</comment>
<evidence type="ECO:0000313" key="3">
    <source>
        <dbReference type="Proteomes" id="UP000528322"/>
    </source>
</evidence>
<dbReference type="AlphaFoldDB" id="A0A7W7Y4W4"/>
<evidence type="ECO:0000256" key="1">
    <source>
        <dbReference type="SAM" id="Phobius"/>
    </source>
</evidence>
<dbReference type="RefSeq" id="WP_183732140.1">
    <property type="nucleotide sequence ID" value="NZ_JACHID010000008.1"/>
</dbReference>
<evidence type="ECO:0000313" key="2">
    <source>
        <dbReference type="EMBL" id="MBB5022148.1"/>
    </source>
</evidence>
<proteinExistence type="predicted"/>
<keyword evidence="1" id="KW-0812">Transmembrane</keyword>
<gene>
    <name evidence="2" type="ORF">HNR37_001476</name>
</gene>
<dbReference type="Proteomes" id="UP000528322">
    <property type="component" value="Unassembled WGS sequence"/>
</dbReference>
<organism evidence="2 3">
    <name type="scientific">Desulfurispira natronophila</name>
    <dbReference type="NCBI Taxonomy" id="682562"/>
    <lineage>
        <taxon>Bacteria</taxon>
        <taxon>Pseudomonadati</taxon>
        <taxon>Chrysiogenota</taxon>
        <taxon>Chrysiogenia</taxon>
        <taxon>Chrysiogenales</taxon>
        <taxon>Chrysiogenaceae</taxon>
        <taxon>Desulfurispira</taxon>
    </lineage>
</organism>
<sequence length="103" mass="12291">MEFIKRLYRSGRLSRWLIFVAIVMFIVGYLSFRETTQEKFMRGCLEGSTQPTVEMCQCLTEYVFEHLEAMQVIAIMEPDRIRSQRELENIQRVMRDGTQQCGW</sequence>
<dbReference type="EMBL" id="JACHID010000008">
    <property type="protein sequence ID" value="MBB5022148.1"/>
    <property type="molecule type" value="Genomic_DNA"/>
</dbReference>